<dbReference type="SUPFAM" id="SSF52743">
    <property type="entry name" value="Subtilisin-like"/>
    <property type="match status" value="1"/>
</dbReference>
<keyword evidence="15" id="KW-1185">Reference proteome</keyword>
<feature type="domain" description="Peptidase S8/S53" evidence="13">
    <location>
        <begin position="90"/>
        <end position="392"/>
    </location>
</feature>
<dbReference type="Pfam" id="PF00082">
    <property type="entry name" value="Peptidase_S8"/>
    <property type="match status" value="1"/>
</dbReference>
<evidence type="ECO:0000256" key="8">
    <source>
        <dbReference type="ARBA" id="ARBA00022989"/>
    </source>
</evidence>
<dbReference type="EMBL" id="BAAAVS010000001">
    <property type="protein sequence ID" value="GAA3023469.1"/>
    <property type="molecule type" value="Genomic_DNA"/>
</dbReference>
<keyword evidence="3" id="KW-1003">Cell membrane</keyword>
<evidence type="ECO:0000256" key="2">
    <source>
        <dbReference type="ARBA" id="ARBA00011073"/>
    </source>
</evidence>
<proteinExistence type="inferred from homology"/>
<dbReference type="InterPro" id="IPR050131">
    <property type="entry name" value="Peptidase_S8_subtilisin-like"/>
</dbReference>
<evidence type="ECO:0000256" key="9">
    <source>
        <dbReference type="ARBA" id="ARBA00023136"/>
    </source>
</evidence>
<feature type="active site" description="Charge relay system" evidence="10">
    <location>
        <position position="345"/>
    </location>
</feature>
<reference evidence="15" key="1">
    <citation type="journal article" date="2019" name="Int. J. Syst. Evol. Microbiol.">
        <title>The Global Catalogue of Microorganisms (GCM) 10K type strain sequencing project: providing services to taxonomists for standard genome sequencing and annotation.</title>
        <authorList>
            <consortium name="The Broad Institute Genomics Platform"/>
            <consortium name="The Broad Institute Genome Sequencing Center for Infectious Disease"/>
            <person name="Wu L."/>
            <person name="Ma J."/>
        </authorList>
    </citation>
    <scope>NUCLEOTIDE SEQUENCE [LARGE SCALE GENOMIC DNA]</scope>
    <source>
        <strain evidence="15">JCM 14234</strain>
    </source>
</reference>
<dbReference type="GO" id="GO:0008233">
    <property type="term" value="F:peptidase activity"/>
    <property type="evidence" value="ECO:0007669"/>
    <property type="project" value="UniProtKB-KW"/>
</dbReference>
<evidence type="ECO:0000256" key="5">
    <source>
        <dbReference type="ARBA" id="ARBA00022692"/>
    </source>
</evidence>
<accession>A0ABP6KVE3</accession>
<dbReference type="InterPro" id="IPR000209">
    <property type="entry name" value="Peptidase_S8/S53_dom"/>
</dbReference>
<evidence type="ECO:0000256" key="11">
    <source>
        <dbReference type="SAM" id="Phobius"/>
    </source>
</evidence>
<sequence>MSRPVLTHVVVSAFATLCGAAPIAMMTAASAAAVHPPAAASTLPGEAATPGRAEQRTRCAVPVVVAHPTAATRSVRALLDVDRVHRLSTGAGQRVAVIDTGVTPHPRLPRVEDGGDFVTGVSGLTDCDAHGTLVAGLIAARADAADGFVGLAPDVSLISIRQSSTAFSPPRPTTDDEPTATVGSGYGSVAGLAAAVMRAVRLGATVINISEAACSAAASSASLADAGLGAALRHAVDRNVVVVAAAGNVSGDGGCREQNPAGGRAQQWASVRTVATPAWFSDYVLTVGSVDSNDGTPSAFSLAGPWVSVAAPGTGLTSLDSRPGSTGLVSGLPGTDSPVPISGTSFATAYVSATVALVRARYPQLDARAVMRRITATATGAGDGPDPRIGYGIIDPLAALTAQIIVTEKPTSARFRSAPRESGPNPLPMVVSTGGALALVVLLTVIAATTRPRLGRPADDGL</sequence>
<name>A0ABP6KVE3_9ACTN</name>
<keyword evidence="5 11" id="KW-0812">Transmembrane</keyword>
<dbReference type="PROSITE" id="PS00137">
    <property type="entry name" value="SUBTILASE_HIS"/>
    <property type="match status" value="1"/>
</dbReference>
<feature type="chain" id="PRO_5045784954" evidence="12">
    <location>
        <begin position="32"/>
        <end position="462"/>
    </location>
</feature>
<evidence type="ECO:0000313" key="14">
    <source>
        <dbReference type="EMBL" id="GAA3023469.1"/>
    </source>
</evidence>
<dbReference type="Proteomes" id="UP001501035">
    <property type="component" value="Unassembled WGS sequence"/>
</dbReference>
<evidence type="ECO:0000256" key="3">
    <source>
        <dbReference type="ARBA" id="ARBA00022475"/>
    </source>
</evidence>
<dbReference type="PROSITE" id="PS51892">
    <property type="entry name" value="SUBTILASE"/>
    <property type="match status" value="1"/>
</dbReference>
<dbReference type="NCBIfam" id="TIGR03921">
    <property type="entry name" value="T7SS_mycosin"/>
    <property type="match status" value="1"/>
</dbReference>
<dbReference type="GO" id="GO:0006508">
    <property type="term" value="P:proteolysis"/>
    <property type="evidence" value="ECO:0007669"/>
    <property type="project" value="UniProtKB-KW"/>
</dbReference>
<feature type="transmembrane region" description="Helical" evidence="11">
    <location>
        <begin position="427"/>
        <end position="448"/>
    </location>
</feature>
<dbReference type="Gene3D" id="3.40.50.200">
    <property type="entry name" value="Peptidase S8/S53 domain"/>
    <property type="match status" value="1"/>
</dbReference>
<feature type="active site" description="Charge relay system" evidence="10">
    <location>
        <position position="130"/>
    </location>
</feature>
<keyword evidence="8 11" id="KW-1133">Transmembrane helix</keyword>
<dbReference type="PRINTS" id="PR00723">
    <property type="entry name" value="SUBTILISIN"/>
</dbReference>
<protein>
    <submittedName>
        <fullName evidence="14">Type VII secretion system ESX-4 serine protease mycosin MycP4</fullName>
    </submittedName>
</protein>
<keyword evidence="9 11" id="KW-0472">Membrane</keyword>
<feature type="active site" description="Charge relay system" evidence="10">
    <location>
        <position position="99"/>
    </location>
</feature>
<keyword evidence="7 10" id="KW-0720">Serine protease</keyword>
<keyword evidence="6 10" id="KW-0378">Hydrolase</keyword>
<dbReference type="InterPro" id="IPR023834">
    <property type="entry name" value="T7SS_pept_S8A_mycosin"/>
</dbReference>
<evidence type="ECO:0000313" key="15">
    <source>
        <dbReference type="Proteomes" id="UP001501035"/>
    </source>
</evidence>
<comment type="caution">
    <text evidence="14">The sequence shown here is derived from an EMBL/GenBank/DDBJ whole genome shotgun (WGS) entry which is preliminary data.</text>
</comment>
<evidence type="ECO:0000256" key="4">
    <source>
        <dbReference type="ARBA" id="ARBA00022670"/>
    </source>
</evidence>
<evidence type="ECO:0000259" key="13">
    <source>
        <dbReference type="Pfam" id="PF00082"/>
    </source>
</evidence>
<feature type="signal peptide" evidence="12">
    <location>
        <begin position="1"/>
        <end position="31"/>
    </location>
</feature>
<organism evidence="14 15">
    <name type="scientific">Gordonia defluvii</name>
    <dbReference type="NCBI Taxonomy" id="283718"/>
    <lineage>
        <taxon>Bacteria</taxon>
        <taxon>Bacillati</taxon>
        <taxon>Actinomycetota</taxon>
        <taxon>Actinomycetes</taxon>
        <taxon>Mycobacteriales</taxon>
        <taxon>Gordoniaceae</taxon>
        <taxon>Gordonia</taxon>
    </lineage>
</organism>
<dbReference type="InterPro" id="IPR036852">
    <property type="entry name" value="Peptidase_S8/S53_dom_sf"/>
</dbReference>
<dbReference type="InterPro" id="IPR022398">
    <property type="entry name" value="Peptidase_S8_His-AS"/>
</dbReference>
<dbReference type="PANTHER" id="PTHR43806">
    <property type="entry name" value="PEPTIDASE S8"/>
    <property type="match status" value="1"/>
</dbReference>
<comment type="subcellular location">
    <subcellularLocation>
        <location evidence="1">Cell membrane</location>
        <topology evidence="1">Single-pass membrane protein</topology>
    </subcellularLocation>
</comment>
<dbReference type="InterPro" id="IPR023827">
    <property type="entry name" value="Peptidase_S8_Asp-AS"/>
</dbReference>
<evidence type="ECO:0000256" key="6">
    <source>
        <dbReference type="ARBA" id="ARBA00022801"/>
    </source>
</evidence>
<dbReference type="PANTHER" id="PTHR43806:SF11">
    <property type="entry name" value="CEREVISIN-RELATED"/>
    <property type="match status" value="1"/>
</dbReference>
<keyword evidence="12" id="KW-0732">Signal</keyword>
<dbReference type="InterPro" id="IPR015500">
    <property type="entry name" value="Peptidase_S8_subtilisin-rel"/>
</dbReference>
<evidence type="ECO:0000256" key="12">
    <source>
        <dbReference type="SAM" id="SignalP"/>
    </source>
</evidence>
<evidence type="ECO:0000256" key="7">
    <source>
        <dbReference type="ARBA" id="ARBA00022825"/>
    </source>
</evidence>
<dbReference type="PROSITE" id="PS00136">
    <property type="entry name" value="SUBTILASE_ASP"/>
    <property type="match status" value="1"/>
</dbReference>
<keyword evidence="4 10" id="KW-0645">Protease</keyword>
<comment type="similarity">
    <text evidence="2 10">Belongs to the peptidase S8 family.</text>
</comment>
<evidence type="ECO:0000256" key="1">
    <source>
        <dbReference type="ARBA" id="ARBA00004162"/>
    </source>
</evidence>
<gene>
    <name evidence="14" type="primary">mycP4</name>
    <name evidence="14" type="ORF">GCM10010528_01900</name>
</gene>
<evidence type="ECO:0000256" key="10">
    <source>
        <dbReference type="PROSITE-ProRule" id="PRU01240"/>
    </source>
</evidence>